<evidence type="ECO:0000256" key="2">
    <source>
        <dbReference type="SAM" id="Phobius"/>
    </source>
</evidence>
<keyword evidence="4" id="KW-1185">Reference proteome</keyword>
<feature type="transmembrane region" description="Helical" evidence="2">
    <location>
        <begin position="66"/>
        <end position="87"/>
    </location>
</feature>
<reference evidence="3 4" key="1">
    <citation type="submission" date="2021-03" db="EMBL/GenBank/DDBJ databases">
        <title>Sequencing the genomes of 1000 actinobacteria strains.</title>
        <authorList>
            <person name="Klenk H.-P."/>
        </authorList>
    </citation>
    <scope>NUCLEOTIDE SEQUENCE [LARGE SCALE GENOMIC DNA]</scope>
    <source>
        <strain evidence="3 4">DSM 16005</strain>
    </source>
</reference>
<dbReference type="RefSeq" id="WP_209680449.1">
    <property type="nucleotide sequence ID" value="NZ_JAGIOI010000001.1"/>
</dbReference>
<gene>
    <name evidence="3" type="ORF">JOF48_002088</name>
</gene>
<keyword evidence="2" id="KW-0812">Transmembrane</keyword>
<proteinExistence type="predicted"/>
<evidence type="ECO:0000256" key="1">
    <source>
        <dbReference type="SAM" id="MobiDB-lite"/>
    </source>
</evidence>
<feature type="region of interest" description="Disordered" evidence="1">
    <location>
        <begin position="1"/>
        <end position="29"/>
    </location>
</feature>
<name>A0ABS4YWW8_9MICC</name>
<comment type="caution">
    <text evidence="3">The sequence shown here is derived from an EMBL/GenBank/DDBJ whole genome shotgun (WGS) entry which is preliminary data.</text>
</comment>
<evidence type="ECO:0000313" key="4">
    <source>
        <dbReference type="Proteomes" id="UP000711614"/>
    </source>
</evidence>
<protein>
    <submittedName>
        <fullName evidence="3">Phage tail protein</fullName>
    </submittedName>
</protein>
<dbReference type="Proteomes" id="UP000711614">
    <property type="component" value="Unassembled WGS sequence"/>
</dbReference>
<dbReference type="EMBL" id="JAGIOI010000001">
    <property type="protein sequence ID" value="MBP2413289.1"/>
    <property type="molecule type" value="Genomic_DNA"/>
</dbReference>
<feature type="transmembrane region" description="Helical" evidence="2">
    <location>
        <begin position="35"/>
        <end position="54"/>
    </location>
</feature>
<keyword evidence="2" id="KW-0472">Membrane</keyword>
<evidence type="ECO:0000313" key="3">
    <source>
        <dbReference type="EMBL" id="MBP2413289.1"/>
    </source>
</evidence>
<sequence length="90" mass="9260">MEHPTEPFNSHAAPGTPAAERQEPATRPAGHTLRVGTMVWGAVVVALGILVIVVNQAGLNLDAAQTAMWLLLGAGVAMVAGGAVNLLQRK</sequence>
<accession>A0ABS4YWW8</accession>
<keyword evidence="2" id="KW-1133">Transmembrane helix</keyword>
<organism evidence="3 4">
    <name type="scientific">Arthrobacter stackebrandtii</name>
    <dbReference type="NCBI Taxonomy" id="272161"/>
    <lineage>
        <taxon>Bacteria</taxon>
        <taxon>Bacillati</taxon>
        <taxon>Actinomycetota</taxon>
        <taxon>Actinomycetes</taxon>
        <taxon>Micrococcales</taxon>
        <taxon>Micrococcaceae</taxon>
        <taxon>Arthrobacter</taxon>
    </lineage>
</organism>